<keyword evidence="3" id="KW-1185">Reference proteome</keyword>
<dbReference type="PANTHER" id="PTHR32114:SF2">
    <property type="entry name" value="ABC TRANSPORTER ABCH.3"/>
    <property type="match status" value="1"/>
</dbReference>
<dbReference type="Gene3D" id="3.40.50.300">
    <property type="entry name" value="P-loop containing nucleotide triphosphate hydrolases"/>
    <property type="match status" value="2"/>
</dbReference>
<proteinExistence type="predicted"/>
<dbReference type="InterPro" id="IPR038729">
    <property type="entry name" value="Rad50/SbcC_AAA"/>
</dbReference>
<keyword evidence="2" id="KW-0614">Plasmid</keyword>
<feature type="domain" description="Rad50/SbcC-type AAA" evidence="1">
    <location>
        <begin position="8"/>
        <end position="232"/>
    </location>
</feature>
<dbReference type="RefSeq" id="WP_268076710.1">
    <property type="nucleotide sequence ID" value="NZ_CP109966.1"/>
</dbReference>
<dbReference type="Proteomes" id="UP001163726">
    <property type="component" value="Plasmid pCadTS8_1"/>
</dbReference>
<geneLocation type="plasmid" evidence="2 3">
    <name>pCadTS8_1</name>
</geneLocation>
<reference evidence="2" key="1">
    <citation type="submission" date="2022-10" db="EMBL/GenBank/DDBJ databases">
        <title>Catenovulum adriacola sp. nov. isolated in the Harbour of Susak.</title>
        <authorList>
            <person name="Schoch T."/>
            <person name="Reich S.J."/>
            <person name="Stoeferle S."/>
            <person name="Flaiz M."/>
            <person name="Kazda M."/>
            <person name="Riedel C.U."/>
            <person name="Duerre P."/>
        </authorList>
    </citation>
    <scope>NUCLEOTIDE SEQUENCE</scope>
    <source>
        <strain evidence="2">TS8</strain>
        <plasmid evidence="2">pCadTS8_1</plasmid>
    </source>
</reference>
<evidence type="ECO:0000313" key="2">
    <source>
        <dbReference type="EMBL" id="WAJ71992.1"/>
    </source>
</evidence>
<dbReference type="PANTHER" id="PTHR32114">
    <property type="entry name" value="ABC TRANSPORTER ABCH.3"/>
    <property type="match status" value="1"/>
</dbReference>
<organism evidence="2 3">
    <name type="scientific">Catenovulum adriaticum</name>
    <dbReference type="NCBI Taxonomy" id="2984846"/>
    <lineage>
        <taxon>Bacteria</taxon>
        <taxon>Pseudomonadati</taxon>
        <taxon>Pseudomonadota</taxon>
        <taxon>Gammaproteobacteria</taxon>
        <taxon>Alteromonadales</taxon>
        <taxon>Alteromonadaceae</taxon>
        <taxon>Catenovulum</taxon>
    </lineage>
</organism>
<dbReference type="SUPFAM" id="SSF52540">
    <property type="entry name" value="P-loop containing nucleoside triphosphate hydrolases"/>
    <property type="match status" value="1"/>
</dbReference>
<evidence type="ECO:0000259" key="1">
    <source>
        <dbReference type="Pfam" id="PF13476"/>
    </source>
</evidence>
<gene>
    <name evidence="2" type="ORF">OLW01_14825</name>
</gene>
<dbReference type="Pfam" id="PF13476">
    <property type="entry name" value="AAA_23"/>
    <property type="match status" value="1"/>
</dbReference>
<dbReference type="EMBL" id="CP109966">
    <property type="protein sequence ID" value="WAJ71992.1"/>
    <property type="molecule type" value="Genomic_DNA"/>
</dbReference>
<protein>
    <submittedName>
        <fullName evidence="2">AAA family ATPase</fullName>
    </submittedName>
</protein>
<sequence>MNKFKLRRVTLSNFKAFRTKTVNIESDNLSLLDGPNGFGKTTFFDALELLLTGKVERYIRWDRTVENQRKNFGRHPLLFKDAKSNESLTVEVELTNSSETIIIKREASAAALNSNRRVSDGQFDLYKKSTNGWKLVENNKQFIENIFGDNFLKNYAVMHYIQQEDNTLILKSNHTDKQDKINHLFNVAEFQAKEDKIASAMRLLSKLRGRRVDDNINNLENQIIKEKQQLSSLPEPVEYKRLINIKELPWDSEQLSDNVSILRSWLTEDSELSRLRYLIARKQTFKDYRYNLKLKTELAIYNKKQGGDTDRALSPLLQFSHRLHLIPSLREQLNLLALAENYLVSISSGVIQAIENNKAIPNEKLFVEFLPKISLESFKVEIQTLSTLNSSSTQLEKTLNSIKSLHLELTKEHKVLIEQTNKEGEVCPTCGHPWESHKELILQFEKQQIKISDELNKISGDFSKKLDAINNNYIQPIKSNLLNFIESFKDRKAYIEEICALEDNQISYLHQLVNKYKQYDIDITEYAVEDFQLDVSDNLSQLKKTVNRLMRDIDYDLIEQDFDYLFQEVLSNSEQALDEITLHDLELKNSYIRYCYLLSQYKNLQVKEKELELQKKKLASVNTHYEQLKKLKNVYTSSIKKYITDVSQGIEILFHIYTGRLLQNYSQGLGLFIDHTGDSISFKEQSSSDIDALFSMSSGQLSALSIAFTLALNHKYAQNNLMLIDDPVQTMDEINMSAFIDLLRYEFKDRQILISTHEDHTSAYFRYKFLKAGLERGRINFMQQIRENN</sequence>
<accession>A0ABY7AR20</accession>
<dbReference type="InterPro" id="IPR027417">
    <property type="entry name" value="P-loop_NTPase"/>
</dbReference>
<name>A0ABY7AR20_9ALTE</name>
<evidence type="ECO:0000313" key="3">
    <source>
        <dbReference type="Proteomes" id="UP001163726"/>
    </source>
</evidence>
<dbReference type="CDD" id="cd00267">
    <property type="entry name" value="ABC_ATPase"/>
    <property type="match status" value="1"/>
</dbReference>